<evidence type="ECO:0000256" key="3">
    <source>
        <dbReference type="ARBA" id="ARBA00022692"/>
    </source>
</evidence>
<reference evidence="7 8" key="1">
    <citation type="journal article" date="2012" name="J. Bacteriol.">
        <title>Draft Genome Sequences for Two Metal-Reducing Pelosinus fermentans Strains Isolated from a Cr(VI)-Contaminated Site and for Type Strain R7.</title>
        <authorList>
            <person name="Brown S.D."/>
            <person name="Podar M."/>
            <person name="Klingeman D.M."/>
            <person name="Johnson C.M."/>
            <person name="Yang Z.K."/>
            <person name="Utturkar S.M."/>
            <person name="Land M.L."/>
            <person name="Mosher J.J."/>
            <person name="Hurt R.A.Jr."/>
            <person name="Phelps T.J."/>
            <person name="Palumbo A.V."/>
            <person name="Arkin A.P."/>
            <person name="Hazen T.C."/>
            <person name="Elias D.A."/>
        </authorList>
    </citation>
    <scope>NUCLEOTIDE SEQUENCE [LARGE SCALE GENOMIC DNA]</scope>
    <source>
        <strain evidence="7 8">B4</strain>
    </source>
</reference>
<dbReference type="PIRSF" id="PIRSF002457">
    <property type="entry name" value="DASS"/>
    <property type="match status" value="1"/>
</dbReference>
<dbReference type="PATRIC" id="fig|1149862.3.peg.1625"/>
<organism evidence="7 8">
    <name type="scientific">Pelosinus fermentans B4</name>
    <dbReference type="NCBI Taxonomy" id="1149862"/>
    <lineage>
        <taxon>Bacteria</taxon>
        <taxon>Bacillati</taxon>
        <taxon>Bacillota</taxon>
        <taxon>Negativicutes</taxon>
        <taxon>Selenomonadales</taxon>
        <taxon>Sporomusaceae</taxon>
        <taxon>Pelosinus</taxon>
    </lineage>
</organism>
<feature type="transmembrane region" description="Helical" evidence="6">
    <location>
        <begin position="263"/>
        <end position="281"/>
    </location>
</feature>
<accession>I8RLC1</accession>
<dbReference type="RefSeq" id="WP_007932975.1">
    <property type="nucleotide sequence ID" value="NZ_AKVJ01000021.1"/>
</dbReference>
<feature type="transmembrane region" description="Helical" evidence="6">
    <location>
        <begin position="67"/>
        <end position="89"/>
    </location>
</feature>
<keyword evidence="5 6" id="KW-0472">Membrane</keyword>
<evidence type="ECO:0000256" key="5">
    <source>
        <dbReference type="ARBA" id="ARBA00023136"/>
    </source>
</evidence>
<feature type="transmembrane region" description="Helical" evidence="6">
    <location>
        <begin position="287"/>
        <end position="304"/>
    </location>
</feature>
<keyword evidence="4 6" id="KW-1133">Transmembrane helix</keyword>
<dbReference type="OrthoDB" id="1401038at2"/>
<dbReference type="EMBL" id="AKVJ01000021">
    <property type="protein sequence ID" value="EIW19355.1"/>
    <property type="molecule type" value="Genomic_DNA"/>
</dbReference>
<protein>
    <submittedName>
        <fullName evidence="7">Anion transporter</fullName>
    </submittedName>
</protein>
<proteinExistence type="inferred from homology"/>
<feature type="transmembrane region" description="Helical" evidence="6">
    <location>
        <begin position="316"/>
        <end position="340"/>
    </location>
</feature>
<evidence type="ECO:0000256" key="2">
    <source>
        <dbReference type="ARBA" id="ARBA00007349"/>
    </source>
</evidence>
<sequence>MRNGLLVIAVGAVIWFMPVPAGLKAEAWHLFAIFVATILGYILQPLPIGAIAFIAVTFTALSGTLKLGAALSGYSNGTMWLIVSAFLFARGFIKSGLGRRIAFVIIKMIGKSSLTLGYAITLSDFVISPATPSSAARAGGIIFPIIKSLSSALGSEPGPTARRFGSYIMQVEYHANAITCAMFMTAMAGNPLAVELASHTIGVQLTWASWALAAIVPGIVSLLLIPYILYKLYPPEITAMPDAKRIAIEELKAMGPMAKIEKVVAFVFIGAMIMWATSGITRIDATVVAMSAVCIMVISQALSWEDVISEKGAWDTLFWMGSLVALATELAKSGFIGWIAKSAGTVIAASGLSWIMAFAILIVIYVYSHYGFASVTAHISAMYAAFLAIAVGAGVPPILAALAFAFLSNVMIPLTHYSGAAGPILFGAGYVTQADWWRLGFILTTVNVIIWLGIGGAWWKVLGLW</sequence>
<feature type="transmembrane region" description="Helical" evidence="6">
    <location>
        <begin position="414"/>
        <end position="432"/>
    </location>
</feature>
<keyword evidence="8" id="KW-1185">Reference proteome</keyword>
<dbReference type="GO" id="GO:0022857">
    <property type="term" value="F:transmembrane transporter activity"/>
    <property type="evidence" value="ECO:0007669"/>
    <property type="project" value="InterPro"/>
</dbReference>
<feature type="transmembrane region" description="Helical" evidence="6">
    <location>
        <begin position="346"/>
        <end position="367"/>
    </location>
</feature>
<feature type="transmembrane region" description="Helical" evidence="6">
    <location>
        <begin position="167"/>
        <end position="187"/>
    </location>
</feature>
<evidence type="ECO:0000256" key="6">
    <source>
        <dbReference type="SAM" id="Phobius"/>
    </source>
</evidence>
<evidence type="ECO:0000313" key="7">
    <source>
        <dbReference type="EMBL" id="EIW19355.1"/>
    </source>
</evidence>
<dbReference type="NCBIfam" id="TIGR00785">
    <property type="entry name" value="dass"/>
    <property type="match status" value="1"/>
</dbReference>
<dbReference type="Proteomes" id="UP000004324">
    <property type="component" value="Unassembled WGS sequence"/>
</dbReference>
<feature type="transmembrane region" description="Helical" evidence="6">
    <location>
        <begin position="207"/>
        <end position="230"/>
    </location>
</feature>
<comment type="similarity">
    <text evidence="2">Belongs to the SLC13A/DASS transporter (TC 2.A.47) family. DIT1 subfamily.</text>
</comment>
<feature type="transmembrane region" description="Helical" evidence="6">
    <location>
        <begin position="379"/>
        <end position="408"/>
    </location>
</feature>
<evidence type="ECO:0000256" key="4">
    <source>
        <dbReference type="ARBA" id="ARBA00022989"/>
    </source>
</evidence>
<dbReference type="InterPro" id="IPR001898">
    <property type="entry name" value="SLC13A/DASS"/>
</dbReference>
<gene>
    <name evidence="7" type="ORF">FB4_3065</name>
</gene>
<feature type="transmembrane region" description="Helical" evidence="6">
    <location>
        <begin position="439"/>
        <end position="459"/>
    </location>
</feature>
<comment type="caution">
    <text evidence="7">The sequence shown here is derived from an EMBL/GenBank/DDBJ whole genome shotgun (WGS) entry which is preliminary data.</text>
</comment>
<dbReference type="PANTHER" id="PTHR42826">
    <property type="entry name" value="DICARBOXYLATE TRANSPORTER 2.1, CHLOROPLASTIC"/>
    <property type="match status" value="1"/>
</dbReference>
<comment type="subcellular location">
    <subcellularLocation>
        <location evidence="1">Membrane</location>
        <topology evidence="1">Multi-pass membrane protein</topology>
    </subcellularLocation>
</comment>
<feature type="transmembrane region" description="Helical" evidence="6">
    <location>
        <begin position="30"/>
        <end position="61"/>
    </location>
</feature>
<dbReference type="Pfam" id="PF00939">
    <property type="entry name" value="Na_sulph_symp"/>
    <property type="match status" value="1"/>
</dbReference>
<evidence type="ECO:0000256" key="1">
    <source>
        <dbReference type="ARBA" id="ARBA00004141"/>
    </source>
</evidence>
<dbReference type="GO" id="GO:0016020">
    <property type="term" value="C:membrane"/>
    <property type="evidence" value="ECO:0007669"/>
    <property type="project" value="UniProtKB-SubCell"/>
</dbReference>
<keyword evidence="3 6" id="KW-0812">Transmembrane</keyword>
<evidence type="ECO:0000313" key="8">
    <source>
        <dbReference type="Proteomes" id="UP000004324"/>
    </source>
</evidence>
<feature type="transmembrane region" description="Helical" evidence="6">
    <location>
        <begin position="6"/>
        <end position="23"/>
    </location>
</feature>
<name>I8RLC1_9FIRM</name>
<dbReference type="AlphaFoldDB" id="I8RLC1"/>
<dbReference type="InterPro" id="IPR030676">
    <property type="entry name" value="CitT-rel"/>
</dbReference>